<feature type="transmembrane region" description="Helical" evidence="2">
    <location>
        <begin position="132"/>
        <end position="159"/>
    </location>
</feature>
<evidence type="ECO:0000313" key="4">
    <source>
        <dbReference type="Proteomes" id="UP000595140"/>
    </source>
</evidence>
<keyword evidence="4" id="KW-1185">Reference proteome</keyword>
<keyword evidence="2" id="KW-0472">Membrane</keyword>
<accession>A0A484L728</accession>
<protein>
    <submittedName>
        <fullName evidence="3">Uncharacterized protein</fullName>
    </submittedName>
</protein>
<keyword evidence="2" id="KW-1133">Transmembrane helix</keyword>
<sequence>MASSSAAALEIIDDDDEFDWDAAVREIDVACEANGLALPVNGTLASSSDGVATSTSTSIPNRKTLKTPNGGGLASGKQSTLDIFMGFPPKAKNAETEPHNPNGVGVRKEEFGNEGDDRVCFVPLDLEAAKTWIYPGSLLFLLVRFLFFNYAVELCLIILSYNKNLKIATVCPPRSAQSHIHMDVV</sequence>
<evidence type="ECO:0000313" key="3">
    <source>
        <dbReference type="EMBL" id="VFQ71974.1"/>
    </source>
</evidence>
<feature type="region of interest" description="Disordered" evidence="1">
    <location>
        <begin position="46"/>
        <end position="75"/>
    </location>
</feature>
<proteinExistence type="predicted"/>
<reference evidence="3 4" key="1">
    <citation type="submission" date="2018-04" db="EMBL/GenBank/DDBJ databases">
        <authorList>
            <person name="Vogel A."/>
        </authorList>
    </citation>
    <scope>NUCLEOTIDE SEQUENCE [LARGE SCALE GENOMIC DNA]</scope>
</reference>
<gene>
    <name evidence="3" type="ORF">CCAM_LOCUS13750</name>
</gene>
<dbReference type="Proteomes" id="UP000595140">
    <property type="component" value="Unassembled WGS sequence"/>
</dbReference>
<dbReference type="EMBL" id="OOIL02001093">
    <property type="protein sequence ID" value="VFQ71974.1"/>
    <property type="molecule type" value="Genomic_DNA"/>
</dbReference>
<keyword evidence="2" id="KW-0812">Transmembrane</keyword>
<evidence type="ECO:0000256" key="1">
    <source>
        <dbReference type="SAM" id="MobiDB-lite"/>
    </source>
</evidence>
<organism evidence="3 4">
    <name type="scientific">Cuscuta campestris</name>
    <dbReference type="NCBI Taxonomy" id="132261"/>
    <lineage>
        <taxon>Eukaryota</taxon>
        <taxon>Viridiplantae</taxon>
        <taxon>Streptophyta</taxon>
        <taxon>Embryophyta</taxon>
        <taxon>Tracheophyta</taxon>
        <taxon>Spermatophyta</taxon>
        <taxon>Magnoliopsida</taxon>
        <taxon>eudicotyledons</taxon>
        <taxon>Gunneridae</taxon>
        <taxon>Pentapetalae</taxon>
        <taxon>asterids</taxon>
        <taxon>lamiids</taxon>
        <taxon>Solanales</taxon>
        <taxon>Convolvulaceae</taxon>
        <taxon>Cuscuteae</taxon>
        <taxon>Cuscuta</taxon>
        <taxon>Cuscuta subgen. Grammica</taxon>
        <taxon>Cuscuta sect. Cleistogrammica</taxon>
    </lineage>
</organism>
<feature type="compositionally biased region" description="Polar residues" evidence="1">
    <location>
        <begin position="46"/>
        <end position="61"/>
    </location>
</feature>
<name>A0A484L728_9ASTE</name>
<evidence type="ECO:0000256" key="2">
    <source>
        <dbReference type="SAM" id="Phobius"/>
    </source>
</evidence>
<dbReference type="AlphaFoldDB" id="A0A484L728"/>